<evidence type="ECO:0000313" key="2">
    <source>
        <dbReference type="Proteomes" id="UP001177021"/>
    </source>
</evidence>
<evidence type="ECO:0000313" key="1">
    <source>
        <dbReference type="EMBL" id="CAJ2647952.1"/>
    </source>
</evidence>
<reference evidence="1" key="1">
    <citation type="submission" date="2023-10" db="EMBL/GenBank/DDBJ databases">
        <authorList>
            <person name="Rodriguez Cubillos JULIANA M."/>
            <person name="De Vega J."/>
        </authorList>
    </citation>
    <scope>NUCLEOTIDE SEQUENCE</scope>
</reference>
<dbReference type="Proteomes" id="UP001177021">
    <property type="component" value="Unassembled WGS sequence"/>
</dbReference>
<gene>
    <name evidence="1" type="ORF">MILVUS5_LOCUS16379</name>
</gene>
<name>A0ACB0JUE7_TRIPR</name>
<protein>
    <submittedName>
        <fullName evidence="1">Uncharacterized protein</fullName>
    </submittedName>
</protein>
<keyword evidence="2" id="KW-1185">Reference proteome</keyword>
<organism evidence="1 2">
    <name type="scientific">Trifolium pratense</name>
    <name type="common">Red clover</name>
    <dbReference type="NCBI Taxonomy" id="57577"/>
    <lineage>
        <taxon>Eukaryota</taxon>
        <taxon>Viridiplantae</taxon>
        <taxon>Streptophyta</taxon>
        <taxon>Embryophyta</taxon>
        <taxon>Tracheophyta</taxon>
        <taxon>Spermatophyta</taxon>
        <taxon>Magnoliopsida</taxon>
        <taxon>eudicotyledons</taxon>
        <taxon>Gunneridae</taxon>
        <taxon>Pentapetalae</taxon>
        <taxon>rosids</taxon>
        <taxon>fabids</taxon>
        <taxon>Fabales</taxon>
        <taxon>Fabaceae</taxon>
        <taxon>Papilionoideae</taxon>
        <taxon>50 kb inversion clade</taxon>
        <taxon>NPAAA clade</taxon>
        <taxon>Hologalegina</taxon>
        <taxon>IRL clade</taxon>
        <taxon>Trifolieae</taxon>
        <taxon>Trifolium</taxon>
    </lineage>
</organism>
<dbReference type="EMBL" id="CASHSV030000109">
    <property type="protein sequence ID" value="CAJ2647952.1"/>
    <property type="molecule type" value="Genomic_DNA"/>
</dbReference>
<proteinExistence type="predicted"/>
<accession>A0ACB0JUE7</accession>
<comment type="caution">
    <text evidence="1">The sequence shown here is derived from an EMBL/GenBank/DDBJ whole genome shotgun (WGS) entry which is preliminary data.</text>
</comment>
<sequence>MIGHSSLIRPFFMLKKNLHIGFINMFDSLNDFVHGNMSLAFDSLRVFISNYLFYSFGLILKYFFRFLHLGDAKKAVINSPSQQQLVDGNFHDSKVDGFPEELANFLFWSEDSHQGETECSVFMDHVHEEKTECSVLKNIHSNFLDDSVKTEVYMDNSVSKEIESAFMDSEFENFVVHEDGKENEGEKEVLVSEESNRNFQEIKNKNFVSMENDYGICHDNMMIDEEKEEEKEFGNVQEDGCEIDENETEHSVFMENNANEDGKKIEDSVSKGSDFNLHDVSMNKDEIEKENFVFGDEIFDLHHDSKIAEETEQETGDSVFVDSDTIKTITSKYEFFSEKDISVFVEEPTTLRFSFREFYTSPEVSSISNNAYKEFSKLDLEKDFLTEKEEEEKEESIHSNDVPLVFESETFGVTDSSDEDYFIFNENSVTSDSESESSCSSGLIWGNTNNKIDDSFSYRFLGSEKFESEIRKLMMRDEKVEGVEENQSSFDDKVSKFEVHEADFENEYIEIEHEMKGLKSFQEHGFEVKDQREVMKKSEEAKLNESESESDEDEFEWEHEEIVEQLKLELKNSRQGGLATIIEEVEDEEEQDEKESPKVFEEFKPMKIEVKLLEHKDQMNEIDKVYKSYAEKMRKLDILNYQTMHALGLLQLKDPLKLISIPKSTISNAIISQNLWPRKSTKITSDPFLKLVHQLHRDLELVYVGQICLSWEILCWLHMKTIELQQYDSKGSHRYNHVAGEFQLFQVLMQRFIENEPFQGGPRIQNYVKNRCVIRNLLHVPAIKDDSKGGEEDPIASGRLQDIIKESMRVFWEFVRTDNKDNGNVISKEIGSDLKDPAISNLLVDIRTQLLKKERKLKDIVRSGNCIVKKFQKHHEDQLDHEQLVAQVGLKLISRVINMSQLRKEQVLWCSEKLNGIKFLSRKIVHVEPSFLLFPC</sequence>